<feature type="compositionally biased region" description="Basic and acidic residues" evidence="6">
    <location>
        <begin position="10"/>
        <end position="19"/>
    </location>
</feature>
<evidence type="ECO:0000313" key="9">
    <source>
        <dbReference type="EMBL" id="CAI8024359.1"/>
    </source>
</evidence>
<proteinExistence type="inferred from homology"/>
<dbReference type="InterPro" id="IPR010678">
    <property type="entry name" value="UTP25"/>
</dbReference>
<protein>
    <recommendedName>
        <fullName evidence="4">U3 small nucleolar RNA-associated protein 25 homolog</fullName>
    </recommendedName>
    <alternativeName>
        <fullName evidence="5">UTP25 small subunit processor component</fullName>
    </alternativeName>
</protein>
<dbReference type="PANTHER" id="PTHR12933:SF0">
    <property type="entry name" value="U3 SMALL NUCLEOLAR RNA-ASSOCIATED PROTEIN 25 HOMOLOG"/>
    <property type="match status" value="1"/>
</dbReference>
<dbReference type="Pfam" id="PF06862">
    <property type="entry name" value="Utp25_C"/>
    <property type="match status" value="1"/>
</dbReference>
<sequence length="693" mass="78029">MSSSRRVKQKLVERRKEPQPRGNGCEAAEEEETVYEQLLSLLGPKKRKTKSLNKRRKDHGSRRLPSADETLPLADKHEPLTDQSQPIPSDERTECEGGKTGGICDGVEGDGEIGDGESGDGGDSDGDESETETKANGDPFRLHFDHLLTSDEMSLLSSSSPSLLPSHSPTLGLVTHIPGIPGSELAVSQHPVSLSQLGIKPKLCHNWTANSPAASELTDIQRHLFPIIASYKDLLFSHRTVENSEELRRLYVLHILNHVLKTTSRILKNNHKLLQASKEGRHIEEPRDQGLTRPKVLILLPFRHSALQVVESLTSLLLPPGQGVVHNQRRFRREYGAEDPAGQRVVPKPSSFTALFSGNTDDCFKVGVAIRGRMVRLFADFYSSDIILASPLGLRTIIGADGDKKRDYDFLSSVEILVLDQTDVFLMQNWEHVTHVLNHLHLKPREAHGVDFSRVRLWVLNEWSKSYRQTIVLSSFLTPEINSIFTTYCFNYVGGARCDGGREEGSVGQVARQLPQMFARLSPSVSPSQLPDHRMKHFSSQVLPSYRGDLMKGTVIFIPSYFDFVRVRNLMKKEELSIAALSEYTTTSGVTRARTQFYQGVTHFLLYTERAHFFHRYRLKGVRHVVFYSIPTYPEHYSDLVNMVECEEGSVEVLYSEWDQLALRRVVGRARAQRMMTSSDSTHMIVTGHQTKT</sequence>
<feature type="compositionally biased region" description="Acidic residues" evidence="6">
    <location>
        <begin position="107"/>
        <end position="130"/>
    </location>
</feature>
<evidence type="ECO:0000259" key="7">
    <source>
        <dbReference type="Pfam" id="PF06862"/>
    </source>
</evidence>
<dbReference type="Pfam" id="PF22916">
    <property type="entry name" value="UTP25_NTPase-like"/>
    <property type="match status" value="1"/>
</dbReference>
<dbReference type="GO" id="GO:0034511">
    <property type="term" value="F:U3 snoRNA binding"/>
    <property type="evidence" value="ECO:0007669"/>
    <property type="project" value="InterPro"/>
</dbReference>
<feature type="domain" description="UTP25 C-terminal" evidence="7">
    <location>
        <begin position="507"/>
        <end position="684"/>
    </location>
</feature>
<dbReference type="InterPro" id="IPR027417">
    <property type="entry name" value="P-loop_NTPase"/>
</dbReference>
<organism evidence="9 10">
    <name type="scientific">Geodia barretti</name>
    <name type="common">Barrett's horny sponge</name>
    <dbReference type="NCBI Taxonomy" id="519541"/>
    <lineage>
        <taxon>Eukaryota</taxon>
        <taxon>Metazoa</taxon>
        <taxon>Porifera</taxon>
        <taxon>Demospongiae</taxon>
        <taxon>Heteroscleromorpha</taxon>
        <taxon>Tetractinellida</taxon>
        <taxon>Astrophorina</taxon>
        <taxon>Geodiidae</taxon>
        <taxon>Geodia</taxon>
    </lineage>
</organism>
<comment type="caution">
    <text evidence="9">The sequence shown here is derived from an EMBL/GenBank/DDBJ whole genome shotgun (WGS) entry which is preliminary data.</text>
</comment>
<dbReference type="GO" id="GO:0000462">
    <property type="term" value="P:maturation of SSU-rRNA from tricistronic rRNA transcript (SSU-rRNA, 5.8S rRNA, LSU-rRNA)"/>
    <property type="evidence" value="ECO:0007669"/>
    <property type="project" value="TreeGrafter"/>
</dbReference>
<dbReference type="GO" id="GO:0019843">
    <property type="term" value="F:rRNA binding"/>
    <property type="evidence" value="ECO:0007669"/>
    <property type="project" value="TreeGrafter"/>
</dbReference>
<dbReference type="InterPro" id="IPR053939">
    <property type="entry name" value="UTP25_C"/>
</dbReference>
<reference evidence="9" key="1">
    <citation type="submission" date="2023-03" db="EMBL/GenBank/DDBJ databases">
        <authorList>
            <person name="Steffen K."/>
            <person name="Cardenas P."/>
        </authorList>
    </citation>
    <scope>NUCLEOTIDE SEQUENCE</scope>
</reference>
<evidence type="ECO:0000259" key="8">
    <source>
        <dbReference type="Pfam" id="PF22916"/>
    </source>
</evidence>
<dbReference type="EMBL" id="CASHTH010002072">
    <property type="protein sequence ID" value="CAI8024359.1"/>
    <property type="molecule type" value="Genomic_DNA"/>
</dbReference>
<feature type="region of interest" description="Disordered" evidence="6">
    <location>
        <begin position="1"/>
        <end position="139"/>
    </location>
</feature>
<evidence type="ECO:0000256" key="5">
    <source>
        <dbReference type="ARBA" id="ARBA00032325"/>
    </source>
</evidence>
<dbReference type="Proteomes" id="UP001174909">
    <property type="component" value="Unassembled WGS sequence"/>
</dbReference>
<evidence type="ECO:0000256" key="3">
    <source>
        <dbReference type="ARBA" id="ARBA00023242"/>
    </source>
</evidence>
<evidence type="ECO:0000256" key="6">
    <source>
        <dbReference type="SAM" id="MobiDB-lite"/>
    </source>
</evidence>
<dbReference type="PANTHER" id="PTHR12933">
    <property type="entry name" value="ORF PROTEIN-RELATED"/>
    <property type="match status" value="1"/>
</dbReference>
<evidence type="ECO:0000313" key="10">
    <source>
        <dbReference type="Proteomes" id="UP001174909"/>
    </source>
</evidence>
<name>A0AA35S6Z7_GEOBA</name>
<gene>
    <name evidence="9" type="ORF">GBAR_LOCUS14155</name>
</gene>
<comment type="similarity">
    <text evidence="2">Belongs to the UTP25 family.</text>
</comment>
<evidence type="ECO:0000256" key="2">
    <source>
        <dbReference type="ARBA" id="ARBA00009223"/>
    </source>
</evidence>
<dbReference type="InterPro" id="IPR053940">
    <property type="entry name" value="UTP25_NTPase-like"/>
</dbReference>
<dbReference type="Gene3D" id="3.40.50.300">
    <property type="entry name" value="P-loop containing nucleotide triphosphate hydrolases"/>
    <property type="match status" value="1"/>
</dbReference>
<accession>A0AA35S6Z7</accession>
<keyword evidence="10" id="KW-1185">Reference proteome</keyword>
<feature type="domain" description="UTP25 NTP hydrolase-like" evidence="8">
    <location>
        <begin position="231"/>
        <end position="494"/>
    </location>
</feature>
<evidence type="ECO:0000256" key="4">
    <source>
        <dbReference type="ARBA" id="ARBA00024421"/>
    </source>
</evidence>
<comment type="subcellular location">
    <subcellularLocation>
        <location evidence="1">Nucleus</location>
        <location evidence="1">Nucleolus</location>
    </subcellularLocation>
</comment>
<evidence type="ECO:0000256" key="1">
    <source>
        <dbReference type="ARBA" id="ARBA00004604"/>
    </source>
</evidence>
<dbReference type="GO" id="GO:0032040">
    <property type="term" value="C:small-subunit processome"/>
    <property type="evidence" value="ECO:0007669"/>
    <property type="project" value="TreeGrafter"/>
</dbReference>
<keyword evidence="3" id="KW-0539">Nucleus</keyword>
<dbReference type="AlphaFoldDB" id="A0AA35S6Z7"/>
<feature type="compositionally biased region" description="Basic residues" evidence="6">
    <location>
        <begin position="44"/>
        <end position="62"/>
    </location>
</feature>
<dbReference type="SUPFAM" id="SSF52540">
    <property type="entry name" value="P-loop containing nucleoside triphosphate hydrolases"/>
    <property type="match status" value="1"/>
</dbReference>